<feature type="domain" description="HTH tetR-type" evidence="3">
    <location>
        <begin position="16"/>
        <end position="76"/>
    </location>
</feature>
<feature type="DNA-binding region" description="H-T-H motif" evidence="2">
    <location>
        <begin position="39"/>
        <end position="58"/>
    </location>
</feature>
<dbReference type="InterPro" id="IPR009057">
    <property type="entry name" value="Homeodomain-like_sf"/>
</dbReference>
<evidence type="ECO:0000256" key="2">
    <source>
        <dbReference type="PROSITE-ProRule" id="PRU00335"/>
    </source>
</evidence>
<protein>
    <submittedName>
        <fullName evidence="4">TetR/AcrR family transcriptional regulator</fullName>
    </submittedName>
</protein>
<dbReference type="Gene3D" id="1.10.357.10">
    <property type="entry name" value="Tetracycline Repressor, domain 2"/>
    <property type="match status" value="1"/>
</dbReference>
<comment type="caution">
    <text evidence="4">The sequence shown here is derived from an EMBL/GenBank/DDBJ whole genome shotgun (WGS) entry which is preliminary data.</text>
</comment>
<dbReference type="RefSeq" id="WP_169403307.1">
    <property type="nucleotide sequence ID" value="NZ_JAADJU010000005.1"/>
</dbReference>
<sequence>MKATMHDPESCLTKGAKTHAKLRRHAAAEFARLGYHNTKVSDIVKAAGVSQPTFYCYFESKEMAYEDLMTEFRSRFEALTRTLLIEGGIPTSQMLDRVALSFQKIFDFLAEDPELTQIGFFQPPGCSITKANLANWIARNIANEQQAGLFRRDIAALQLAQCVVGMLDQMARLPADAQKRKDLSFDCAHMLCEGIWLGAKKG</sequence>
<keyword evidence="1 2" id="KW-0238">DNA-binding</keyword>
<dbReference type="PROSITE" id="PS50977">
    <property type="entry name" value="HTH_TETR_2"/>
    <property type="match status" value="1"/>
</dbReference>
<dbReference type="AlphaFoldDB" id="A0A848MKI3"/>
<dbReference type="SUPFAM" id="SSF46689">
    <property type="entry name" value="Homeodomain-like"/>
    <property type="match status" value="1"/>
</dbReference>
<dbReference type="PANTHER" id="PTHR43479">
    <property type="entry name" value="ACREF/ENVCD OPERON REPRESSOR-RELATED"/>
    <property type="match status" value="1"/>
</dbReference>
<dbReference type="GO" id="GO:0003677">
    <property type="term" value="F:DNA binding"/>
    <property type="evidence" value="ECO:0007669"/>
    <property type="project" value="UniProtKB-UniRule"/>
</dbReference>
<reference evidence="4 5" key="1">
    <citation type="submission" date="2020-01" db="EMBL/GenBank/DDBJ databases">
        <authorList>
            <person name="Lee S.D."/>
        </authorList>
    </citation>
    <scope>NUCLEOTIDE SEQUENCE [LARGE SCALE GENOMIC DNA]</scope>
    <source>
        <strain evidence="4 5">SAP-1</strain>
    </source>
</reference>
<accession>A0A848MKI3</accession>
<evidence type="ECO:0000313" key="4">
    <source>
        <dbReference type="EMBL" id="NMP27611.1"/>
    </source>
</evidence>
<keyword evidence="5" id="KW-1185">Reference proteome</keyword>
<proteinExistence type="predicted"/>
<dbReference type="Pfam" id="PF00440">
    <property type="entry name" value="TetR_N"/>
    <property type="match status" value="1"/>
</dbReference>
<evidence type="ECO:0000256" key="1">
    <source>
        <dbReference type="ARBA" id="ARBA00023125"/>
    </source>
</evidence>
<dbReference type="InterPro" id="IPR001647">
    <property type="entry name" value="HTH_TetR"/>
</dbReference>
<evidence type="ECO:0000259" key="3">
    <source>
        <dbReference type="PROSITE" id="PS50977"/>
    </source>
</evidence>
<reference evidence="4 5" key="2">
    <citation type="submission" date="2020-06" db="EMBL/GenBank/DDBJ databases">
        <title>Polyphasic characterization of a Rahnella strain isolated from tree sap.</title>
        <authorList>
            <person name="Kim I.S."/>
        </authorList>
    </citation>
    <scope>NUCLEOTIDE SEQUENCE [LARGE SCALE GENOMIC DNA]</scope>
    <source>
        <strain evidence="4 5">SAP-1</strain>
    </source>
</reference>
<dbReference type="PANTHER" id="PTHR43479:SF8">
    <property type="entry name" value="TRANSCRIPTIONAL REGULATOR, TETR FAMILY"/>
    <property type="match status" value="1"/>
</dbReference>
<organism evidence="4 5">
    <name type="scientific">Rouxiella aceris</name>
    <dbReference type="NCBI Taxonomy" id="2703884"/>
    <lineage>
        <taxon>Bacteria</taxon>
        <taxon>Pseudomonadati</taxon>
        <taxon>Pseudomonadota</taxon>
        <taxon>Gammaproteobacteria</taxon>
        <taxon>Enterobacterales</taxon>
        <taxon>Yersiniaceae</taxon>
        <taxon>Rouxiella</taxon>
    </lineage>
</organism>
<dbReference type="EMBL" id="JAADJU010000005">
    <property type="protein sequence ID" value="NMP27611.1"/>
    <property type="molecule type" value="Genomic_DNA"/>
</dbReference>
<dbReference type="Proteomes" id="UP000585363">
    <property type="component" value="Unassembled WGS sequence"/>
</dbReference>
<evidence type="ECO:0000313" key="5">
    <source>
        <dbReference type="Proteomes" id="UP000585363"/>
    </source>
</evidence>
<gene>
    <name evidence="4" type="ORF">GW590_12155</name>
</gene>
<name>A0A848MKI3_9GAMM</name>
<dbReference type="InterPro" id="IPR050624">
    <property type="entry name" value="HTH-type_Tx_Regulator"/>
</dbReference>